<feature type="domain" description="AAA+ ATPase" evidence="1">
    <location>
        <begin position="1420"/>
        <end position="1700"/>
    </location>
</feature>
<dbReference type="Gene3D" id="3.40.50.300">
    <property type="entry name" value="P-loop containing nucleotide triphosphate hydrolases"/>
    <property type="match status" value="2"/>
</dbReference>
<dbReference type="PANTHER" id="PTHR30121:SF6">
    <property type="entry name" value="SLR6007 PROTEIN"/>
    <property type="match status" value="1"/>
</dbReference>
<dbReference type="CDD" id="cd01127">
    <property type="entry name" value="TrwB_TraG_TraD_VirD4"/>
    <property type="match status" value="1"/>
</dbReference>
<sequence>MKPTNELFLSSYQNYLTSTIENSFQQTDEVRIISQSMMPSDVLAIFLFIQQSYPHSEQLKSYLKVASGLIKHWETLNLDIADKEALVQLEANSWLDREDKLTWFRNRTTKDENVEKLLIFLVGIDYTTDKGGLADFFVVNDEKIWDSIGGNYKLWLKQAIEAKGKLVSDKTTTPLNDYLIQINKALPMSLSQKSEFIERWLRDMTNLTTDDELIISLFKLLPEYNLPYLSIENDLKDFRAKKGLKYLADTTTFISHTNYKSPSRKKSDYQKIEKAFTNDSPISLYDREGHEIESTEYLKTVKDFIFNASKEAKDALVKVDLLPVLKALNLKEEPGGEKDKSNKIFTYDTFSLQAILSGINDTIENYQKENNSNSIKNIAIRLEHFQHDFSHSESEDLTRESLAISVLNGVLGGIEPLISSLKLSEQVNIRFMPIMIEGKPNFKLTTSSSKPQVTFEVAIEGDETEIYPFKWRLSEYQIERLHIQLAKSILAKLKTKEVCLPIIEIPPHIFKAIYYASSTEEACRLLSLGLDAIEIRDVFENHPMQQHVELGNKLEQLNQYYQAVLQSVLIVGRYASKDKMKAFYKQYIEVADYLKSLDGQIAKELIQRYYYAFFMLEHVDYFNTRNIEQVIVNGFHPAMLELLIAQTDFVIQAVENKYQENSNSMFEAQNIDDIFIQSEIESPILTLKQLQGITTHSKSFDWLHFIGKQPQGEIDLYVQSLLQENDQEFDEEAQTIELSTPEQDIIVNVLDDYQRVNNHANDGLRILATNVTQLPALLTGLNRYFDKILLATKVVSDFYSLQLTVYTNHLSKLATINTLKNFQNSLIELFAKKDKILKIKISHFMSSPTSLNNDLKNLSNKQQDTYFGLYDIAFNFNFLESKANGSIDIAPTLSEELTNKSQIFPIIYYPKPIFKQYENTRDLRLSQRQIKVQSCHTYLTTALYSPKVDKDEQYFVLSKMEYEPKDIEVIERLHEVAQWVVNIDEYFDHYLLKKSNNQDFEQKRKVISFSSGYGNYGELNVTLSTAHHAFERLRKNVESHLSSIMPYLHKPLLPQLANEILTLNEGLSGVANIKSILGDSETIRNLYGYALTLKYFKPVNNTVLSEWIPLDAYPHWFKGVDRRPDLLQLSVQIDENNHPIIHAHLVESKIGSMALVNEAENQLEVGLKHLIKLFAPRSDKQSYDRRYWWGQMYRALITRAIVEQLNTTEFSIALEKLTEGDFDIHWSSSVVICRVGYNDETIDKTERKFLSDDLIGTQKSFHIYEFSEIAFEKTLLNWVDWSQVSREIQKPEPILIQPINPEQLGFADLLENTEETNTNIPETNQNDEVPKVKADIDEDNITDNGSTNPIQATSKPVITPQVTDNTLQPSEPNNPLLTGAVNSTQQAQPLNIDSNILIGQSAVGKTSTPYYWEYNHPMLNNRHMLIFGSSGSGKTYAIQCILSELANAGVSSFIIDYTDGFLKHQSQPIYQQVCQPKEYFVVVDRLPINPFKSYSMELMPNVVVNEKPFQVAIRVKNILSSVYNDFGSQQVAIIDKVLEEGLTDNPNYRLEDFLVDLEESGSRGESVANKIRTLVRLEAFDTSAENNIYEESIRSQHAVQIIQLTQIPKDLQRIITEFVLWDLWAYVQKHGHKDKPITIVLDEMQNLDHRPDSPIDKLLREGRKFGISLILATQTISNFNQEQKDRLFQASTKLFFKPATTEVDSFASLLNKVYPNLSKADWVEQLNGLNKGQCFFIGYMDDGRGVFKETVAKLDITALELRF</sequence>
<organism evidence="2 3">
    <name type="scientific">Enhydrobacter aerosaccus</name>
    <dbReference type="NCBI Taxonomy" id="225324"/>
    <lineage>
        <taxon>Bacteria</taxon>
        <taxon>Pseudomonadati</taxon>
        <taxon>Pseudomonadota</taxon>
        <taxon>Alphaproteobacteria</taxon>
        <taxon>Hyphomicrobiales</taxon>
        <taxon>Enhydrobacter</taxon>
    </lineage>
</organism>
<gene>
    <name evidence="2" type="ORF">AFK20_12700</name>
</gene>
<keyword evidence="3" id="KW-1185">Reference proteome</keyword>
<name>A0ABR5IIK0_9HYPH</name>
<reference evidence="2 3" key="1">
    <citation type="submission" date="2015-07" db="EMBL/GenBank/DDBJ databases">
        <title>Draft genome of Enhydrobacter aerosaccus.</title>
        <authorList>
            <person name="Wang X."/>
        </authorList>
    </citation>
    <scope>NUCLEOTIDE SEQUENCE [LARGE SCALE GENOMIC DNA]</scope>
    <source>
        <strain evidence="2 3">CGMCC9176</strain>
    </source>
</reference>
<evidence type="ECO:0000313" key="3">
    <source>
        <dbReference type="Proteomes" id="UP000053900"/>
    </source>
</evidence>
<dbReference type="PANTHER" id="PTHR30121">
    <property type="entry name" value="UNCHARACTERIZED PROTEIN YJGR-RELATED"/>
    <property type="match status" value="1"/>
</dbReference>
<dbReference type="EMBL" id="LGSW01000025">
    <property type="protein sequence ID" value="KND16846.1"/>
    <property type="molecule type" value="Genomic_DNA"/>
</dbReference>
<accession>A0ABR5IIK0</accession>
<proteinExistence type="predicted"/>
<dbReference type="Proteomes" id="UP000053900">
    <property type="component" value="Unassembled WGS sequence"/>
</dbReference>
<dbReference type="Pfam" id="PF01935">
    <property type="entry name" value="DUF87"/>
    <property type="match status" value="1"/>
</dbReference>
<dbReference type="SUPFAM" id="SSF52540">
    <property type="entry name" value="P-loop containing nucleoside triphosphate hydrolases"/>
    <property type="match status" value="1"/>
</dbReference>
<dbReference type="InterPro" id="IPR027417">
    <property type="entry name" value="P-loop_NTPase"/>
</dbReference>
<dbReference type="InterPro" id="IPR003593">
    <property type="entry name" value="AAA+_ATPase"/>
</dbReference>
<evidence type="ECO:0000313" key="2">
    <source>
        <dbReference type="EMBL" id="KND16846.1"/>
    </source>
</evidence>
<dbReference type="SMART" id="SM00382">
    <property type="entry name" value="AAA"/>
    <property type="match status" value="1"/>
</dbReference>
<protein>
    <recommendedName>
        <fullName evidence="1">AAA+ ATPase domain-containing protein</fullName>
    </recommendedName>
</protein>
<dbReference type="InterPro" id="IPR002789">
    <property type="entry name" value="HerA_central"/>
</dbReference>
<dbReference type="InterPro" id="IPR051162">
    <property type="entry name" value="T4SS_component"/>
</dbReference>
<evidence type="ECO:0000259" key="1">
    <source>
        <dbReference type="SMART" id="SM00382"/>
    </source>
</evidence>
<comment type="caution">
    <text evidence="2">The sequence shown here is derived from an EMBL/GenBank/DDBJ whole genome shotgun (WGS) entry which is preliminary data.</text>
</comment>